<dbReference type="EnsemblPlants" id="KRH08319">
    <property type="protein sequence ID" value="KRH08319"/>
    <property type="gene ID" value="GLYMA_16G142000"/>
</dbReference>
<dbReference type="EMBL" id="CM000849">
    <property type="protein sequence ID" value="KRH08319.1"/>
    <property type="molecule type" value="Genomic_DNA"/>
</dbReference>
<evidence type="ECO:0000313" key="2">
    <source>
        <dbReference type="EnsemblPlants" id="KRH08319"/>
    </source>
</evidence>
<dbReference type="PaxDb" id="3847-GLYMA16G25670.1"/>
<dbReference type="AlphaFoldDB" id="A0A0R0G176"/>
<name>A0A0R0G176_SOYBN</name>
<sequence>MALQLIQHNDNAFHPHALLIRKIQSYKNWQWEVQLSPLVFVDAIGVVHLRVVCFLSSNK</sequence>
<reference evidence="1 2" key="1">
    <citation type="journal article" date="2010" name="Nature">
        <title>Genome sequence of the palaeopolyploid soybean.</title>
        <authorList>
            <person name="Schmutz J."/>
            <person name="Cannon S.B."/>
            <person name="Schlueter J."/>
            <person name="Ma J."/>
            <person name="Mitros T."/>
            <person name="Nelson W."/>
            <person name="Hyten D.L."/>
            <person name="Song Q."/>
            <person name="Thelen J.J."/>
            <person name="Cheng J."/>
            <person name="Xu D."/>
            <person name="Hellsten U."/>
            <person name="May G.D."/>
            <person name="Yu Y."/>
            <person name="Sakurai T."/>
            <person name="Umezawa T."/>
            <person name="Bhattacharyya M.K."/>
            <person name="Sandhu D."/>
            <person name="Valliyodan B."/>
            <person name="Lindquist E."/>
            <person name="Peto M."/>
            <person name="Grant D."/>
            <person name="Shu S."/>
            <person name="Goodstein D."/>
            <person name="Barry K."/>
            <person name="Futrell-Griggs M."/>
            <person name="Abernathy B."/>
            <person name="Du J."/>
            <person name="Tian Z."/>
            <person name="Zhu L."/>
            <person name="Gill N."/>
            <person name="Joshi T."/>
            <person name="Libault M."/>
            <person name="Sethuraman A."/>
            <person name="Zhang X.-C."/>
            <person name="Shinozaki K."/>
            <person name="Nguyen H.T."/>
            <person name="Wing R.A."/>
            <person name="Cregan P."/>
            <person name="Specht J."/>
            <person name="Grimwood J."/>
            <person name="Rokhsar D."/>
            <person name="Stacey G."/>
            <person name="Shoemaker R.C."/>
            <person name="Jackson S.A."/>
        </authorList>
    </citation>
    <scope>NUCLEOTIDE SEQUENCE</scope>
    <source>
        <strain evidence="2">cv. Williams 82</strain>
        <tissue evidence="1">Callus</tissue>
    </source>
</reference>
<organism evidence="1">
    <name type="scientific">Glycine max</name>
    <name type="common">Soybean</name>
    <name type="synonym">Glycine hispida</name>
    <dbReference type="NCBI Taxonomy" id="3847"/>
    <lineage>
        <taxon>Eukaryota</taxon>
        <taxon>Viridiplantae</taxon>
        <taxon>Streptophyta</taxon>
        <taxon>Embryophyta</taxon>
        <taxon>Tracheophyta</taxon>
        <taxon>Spermatophyta</taxon>
        <taxon>Magnoliopsida</taxon>
        <taxon>eudicotyledons</taxon>
        <taxon>Gunneridae</taxon>
        <taxon>Pentapetalae</taxon>
        <taxon>rosids</taxon>
        <taxon>fabids</taxon>
        <taxon>Fabales</taxon>
        <taxon>Fabaceae</taxon>
        <taxon>Papilionoideae</taxon>
        <taxon>50 kb inversion clade</taxon>
        <taxon>NPAAA clade</taxon>
        <taxon>indigoferoid/millettioid clade</taxon>
        <taxon>Phaseoleae</taxon>
        <taxon>Glycine</taxon>
        <taxon>Glycine subgen. Soja</taxon>
    </lineage>
</organism>
<keyword evidence="3" id="KW-1185">Reference proteome</keyword>
<proteinExistence type="predicted"/>
<reference evidence="2" key="2">
    <citation type="submission" date="2018-02" db="UniProtKB">
        <authorList>
            <consortium name="EnsemblPlants"/>
        </authorList>
    </citation>
    <scope>IDENTIFICATION</scope>
    <source>
        <strain evidence="2">Williams 82</strain>
    </source>
</reference>
<accession>A0A0R0G176</accession>
<dbReference type="InParanoid" id="A0A0R0G176"/>
<evidence type="ECO:0000313" key="3">
    <source>
        <dbReference type="Proteomes" id="UP000008827"/>
    </source>
</evidence>
<dbReference type="Proteomes" id="UP000008827">
    <property type="component" value="Chromosome 16"/>
</dbReference>
<dbReference type="Gramene" id="KRH08319">
    <property type="protein sequence ID" value="KRH08319"/>
    <property type="gene ID" value="GLYMA_16G142000"/>
</dbReference>
<protein>
    <submittedName>
        <fullName evidence="1 2">Uncharacterized protein</fullName>
    </submittedName>
</protein>
<gene>
    <name evidence="1" type="ORF">GLYMA_16G142000</name>
</gene>
<evidence type="ECO:0000313" key="1">
    <source>
        <dbReference type="EMBL" id="KRH08319.1"/>
    </source>
</evidence>
<reference evidence="1" key="3">
    <citation type="submission" date="2018-07" db="EMBL/GenBank/DDBJ databases">
        <title>WGS assembly of Glycine max.</title>
        <authorList>
            <person name="Schmutz J."/>
            <person name="Cannon S."/>
            <person name="Schlueter J."/>
            <person name="Ma J."/>
            <person name="Mitros T."/>
            <person name="Nelson W."/>
            <person name="Hyten D."/>
            <person name="Song Q."/>
            <person name="Thelen J."/>
            <person name="Cheng J."/>
            <person name="Xu D."/>
            <person name="Hellsten U."/>
            <person name="May G."/>
            <person name="Yu Y."/>
            <person name="Sakurai T."/>
            <person name="Umezawa T."/>
            <person name="Bhattacharyya M."/>
            <person name="Sandhu D."/>
            <person name="Valliyodan B."/>
            <person name="Lindquist E."/>
            <person name="Peto M."/>
            <person name="Grant D."/>
            <person name="Shu S."/>
            <person name="Goodstein D."/>
            <person name="Barry K."/>
            <person name="Futrell-Griggs M."/>
            <person name="Abernathy B."/>
            <person name="Du J."/>
            <person name="Tian Z."/>
            <person name="Zhu L."/>
            <person name="Gill N."/>
            <person name="Joshi T."/>
            <person name="Libault M."/>
            <person name="Sethuraman A."/>
            <person name="Zhang X."/>
            <person name="Shinozaki K."/>
            <person name="Nguyen H."/>
            <person name="Wing R."/>
            <person name="Cregan P."/>
            <person name="Specht J."/>
            <person name="Grimwood J."/>
            <person name="Rokhsar D."/>
            <person name="Stacey G."/>
            <person name="Shoemaker R."/>
            <person name="Jackson S."/>
        </authorList>
    </citation>
    <scope>NUCLEOTIDE SEQUENCE</scope>
    <source>
        <tissue evidence="1">Callus</tissue>
    </source>
</reference>